<gene>
    <name evidence="2" type="ORF">BRARA_K00835</name>
</gene>
<proteinExistence type="predicted"/>
<reference evidence="2" key="1">
    <citation type="submission" date="2018-06" db="EMBL/GenBank/DDBJ databases">
        <title>WGS assembly of Brassica rapa FPsc.</title>
        <authorList>
            <person name="Bowman J."/>
            <person name="Kohchi T."/>
            <person name="Yamato K."/>
            <person name="Jenkins J."/>
            <person name="Shu S."/>
            <person name="Ishizaki K."/>
            <person name="Yamaoka S."/>
            <person name="Nishihama R."/>
            <person name="Nakamura Y."/>
            <person name="Berger F."/>
            <person name="Adam C."/>
            <person name="Aki S."/>
            <person name="Althoff F."/>
            <person name="Araki T."/>
            <person name="Arteaga-Vazquez M."/>
            <person name="Balasubrmanian S."/>
            <person name="Bauer D."/>
            <person name="Boehm C."/>
            <person name="Briginshaw L."/>
            <person name="Caballero-Perez J."/>
            <person name="Catarino B."/>
            <person name="Chen F."/>
            <person name="Chiyoda S."/>
            <person name="Chovatia M."/>
            <person name="Davies K."/>
            <person name="Delmans M."/>
            <person name="Demura T."/>
            <person name="Dierschke T."/>
            <person name="Dolan L."/>
            <person name="Dorantes-Acosta A."/>
            <person name="Eklund D."/>
            <person name="Florent S."/>
            <person name="Flores-Sandoval E."/>
            <person name="Fujiyama A."/>
            <person name="Fukuzawa H."/>
            <person name="Galik B."/>
            <person name="Grimanelli D."/>
            <person name="Grimwood J."/>
            <person name="Grossniklaus U."/>
            <person name="Hamada T."/>
            <person name="Haseloff J."/>
            <person name="Hetherington A."/>
            <person name="Higo A."/>
            <person name="Hirakawa Y."/>
            <person name="Hundley H."/>
            <person name="Ikeda Y."/>
            <person name="Inoue K."/>
            <person name="Inoue S."/>
            <person name="Ishida S."/>
            <person name="Jia Q."/>
            <person name="Kakita M."/>
            <person name="Kanazawa T."/>
            <person name="Kawai Y."/>
            <person name="Kawashima T."/>
            <person name="Kennedy M."/>
            <person name="Kinose K."/>
            <person name="Kinoshita T."/>
            <person name="Kohara Y."/>
            <person name="Koide E."/>
            <person name="Komatsu K."/>
            <person name="Kopischke S."/>
            <person name="Kubo M."/>
            <person name="Kyozuka J."/>
            <person name="Lagercrantz U."/>
            <person name="Lin S."/>
            <person name="Lindquist E."/>
            <person name="Lipzen A."/>
            <person name="Lu C."/>
            <person name="Luna E."/>
            <person name="Martienssen R."/>
            <person name="Minamino N."/>
            <person name="Mizutani M."/>
            <person name="Mizutani M."/>
            <person name="Mochizuki N."/>
            <person name="Monte I."/>
            <person name="Mosher R."/>
            <person name="Nagasaki H."/>
            <person name="Nakagami H."/>
            <person name="Naramoto S."/>
            <person name="Nishitani K."/>
            <person name="Ohtani M."/>
            <person name="Okamoto T."/>
            <person name="Okumura M."/>
            <person name="Phillips J."/>
            <person name="Pollak B."/>
            <person name="Reinders A."/>
            <person name="Roevekamp M."/>
            <person name="Sano R."/>
            <person name="Sawa S."/>
            <person name="Schmid M."/>
            <person name="Shirakawa M."/>
            <person name="Solano R."/>
            <person name="Spunde A."/>
            <person name="Suetsugu N."/>
            <person name="Sugano S."/>
            <person name="Sugiyama A."/>
            <person name="Sun R."/>
            <person name="Suzuki Y."/>
            <person name="Takenaka M."/>
            <person name="Takezawa D."/>
            <person name="Tomogane H."/>
            <person name="Tsuzuki M."/>
            <person name="Ueda T."/>
            <person name="Umeda M."/>
            <person name="Ward J."/>
            <person name="Watanabe Y."/>
            <person name="Yazaki K."/>
            <person name="Yokoyama R."/>
            <person name="Yoshitake Y."/>
            <person name="Yotsui I."/>
            <person name="Zachgo S."/>
            <person name="Schmutz J."/>
        </authorList>
    </citation>
    <scope>NUCLEOTIDE SEQUENCE [LARGE SCALE GENOMIC DNA]</scope>
</reference>
<dbReference type="EMBL" id="KZ865206">
    <property type="protein sequence ID" value="RIA04837.1"/>
    <property type="molecule type" value="Genomic_DNA"/>
</dbReference>
<feature type="region of interest" description="Disordered" evidence="1">
    <location>
        <begin position="1"/>
        <end position="40"/>
    </location>
</feature>
<protein>
    <submittedName>
        <fullName evidence="2">Uncharacterized protein</fullName>
    </submittedName>
</protein>
<name>A0A397L2A7_BRACM</name>
<dbReference type="AlphaFoldDB" id="A0A397L2A7"/>
<dbReference type="Proteomes" id="UP000264353">
    <property type="component" value="Unassembled WGS sequence"/>
</dbReference>
<evidence type="ECO:0000256" key="1">
    <source>
        <dbReference type="SAM" id="MobiDB-lite"/>
    </source>
</evidence>
<organism evidence="2">
    <name type="scientific">Brassica campestris</name>
    <name type="common">Field mustard</name>
    <dbReference type="NCBI Taxonomy" id="3711"/>
    <lineage>
        <taxon>Eukaryota</taxon>
        <taxon>Viridiplantae</taxon>
        <taxon>Streptophyta</taxon>
        <taxon>Embryophyta</taxon>
        <taxon>Tracheophyta</taxon>
        <taxon>Spermatophyta</taxon>
        <taxon>Magnoliopsida</taxon>
        <taxon>eudicotyledons</taxon>
        <taxon>Gunneridae</taxon>
        <taxon>Pentapetalae</taxon>
        <taxon>rosids</taxon>
        <taxon>malvids</taxon>
        <taxon>Brassicales</taxon>
        <taxon>Brassicaceae</taxon>
        <taxon>Brassiceae</taxon>
        <taxon>Brassica</taxon>
    </lineage>
</organism>
<evidence type="ECO:0000313" key="2">
    <source>
        <dbReference type="EMBL" id="RIA04837.1"/>
    </source>
</evidence>
<feature type="compositionally biased region" description="Basic and acidic residues" evidence="1">
    <location>
        <begin position="16"/>
        <end position="29"/>
    </location>
</feature>
<sequence>MRKWSRVMSTPQDPLSLDRKSPNPHDTYPRDPLLNGLRLPLPKSAPHGSCTGQARGLRSKCHLYKYTYVNV</sequence>
<accession>A0A397L2A7</accession>